<evidence type="ECO:0000256" key="1">
    <source>
        <dbReference type="SAM" id="MobiDB-lite"/>
    </source>
</evidence>
<reference evidence="3" key="1">
    <citation type="submission" date="2025-08" db="UniProtKB">
        <authorList>
            <consortium name="RefSeq"/>
        </authorList>
    </citation>
    <scope>IDENTIFICATION</scope>
    <source>
        <tissue evidence="3">Liver</tissue>
    </source>
</reference>
<name>A0A3Q0CNV0_MESAU</name>
<feature type="region of interest" description="Disordered" evidence="1">
    <location>
        <begin position="81"/>
        <end position="102"/>
    </location>
</feature>
<protein>
    <submittedName>
        <fullName evidence="3">Armadillo repeat-containing X-linked protein 1 isoform X2</fullName>
    </submittedName>
</protein>
<evidence type="ECO:0000313" key="3">
    <source>
        <dbReference type="RefSeq" id="XP_021084300.2"/>
    </source>
</evidence>
<gene>
    <name evidence="3" type="primary">Armcx1</name>
</gene>
<keyword evidence="2" id="KW-1185">Reference proteome</keyword>
<dbReference type="STRING" id="10036.ENSMAUP00000023823"/>
<accession>A0A3Q0CNV0</accession>
<sequence>MPAVECSTFWSKGIIDIEFLHVSLKLRLPKLEFSRLAGPASSPALPKGCGFCWENGRPRQKGVPGCRNIAPGGVSRVQRTGGRASVSVGLAPEDQSKRRSRGRRKNFLNQICKSLEKRKGLLGCKGDPVTLTQDVWKGKDHRSPCICCVSCSYLQELKTLP</sequence>
<evidence type="ECO:0000313" key="2">
    <source>
        <dbReference type="Proteomes" id="UP000886700"/>
    </source>
</evidence>
<dbReference type="eggNOG" id="ENOG502QYZW">
    <property type="taxonomic scope" value="Eukaryota"/>
</dbReference>
<dbReference type="RefSeq" id="XP_021084300.2">
    <property type="nucleotide sequence ID" value="XM_021228641.2"/>
</dbReference>
<proteinExistence type="predicted"/>
<dbReference type="OrthoDB" id="10017790at2759"/>
<organism evidence="2 3">
    <name type="scientific">Mesocricetus auratus</name>
    <name type="common">Golden hamster</name>
    <dbReference type="NCBI Taxonomy" id="10036"/>
    <lineage>
        <taxon>Eukaryota</taxon>
        <taxon>Metazoa</taxon>
        <taxon>Chordata</taxon>
        <taxon>Craniata</taxon>
        <taxon>Vertebrata</taxon>
        <taxon>Euteleostomi</taxon>
        <taxon>Mammalia</taxon>
        <taxon>Eutheria</taxon>
        <taxon>Euarchontoglires</taxon>
        <taxon>Glires</taxon>
        <taxon>Rodentia</taxon>
        <taxon>Myomorpha</taxon>
        <taxon>Muroidea</taxon>
        <taxon>Cricetidae</taxon>
        <taxon>Cricetinae</taxon>
        <taxon>Mesocricetus</taxon>
    </lineage>
</organism>
<dbReference type="GeneID" id="101840097"/>
<dbReference type="Proteomes" id="UP000886700">
    <property type="component" value="Unplaced"/>
</dbReference>